<keyword evidence="2" id="KW-1185">Reference proteome</keyword>
<dbReference type="Proteomes" id="UP001597233">
    <property type="component" value="Unassembled WGS sequence"/>
</dbReference>
<dbReference type="EMBL" id="JBHUEH010000016">
    <property type="protein sequence ID" value="MFD1886473.1"/>
    <property type="molecule type" value="Genomic_DNA"/>
</dbReference>
<organism evidence="1 2">
    <name type="scientific">Paenibacillus wenxiniae</name>
    <dbReference type="NCBI Taxonomy" id="1636843"/>
    <lineage>
        <taxon>Bacteria</taxon>
        <taxon>Bacillati</taxon>
        <taxon>Bacillota</taxon>
        <taxon>Bacilli</taxon>
        <taxon>Bacillales</taxon>
        <taxon>Paenibacillaceae</taxon>
        <taxon>Paenibacillus</taxon>
    </lineage>
</organism>
<evidence type="ECO:0000313" key="2">
    <source>
        <dbReference type="Proteomes" id="UP001597233"/>
    </source>
</evidence>
<accession>A0ABW4RLY5</accession>
<reference evidence="2" key="1">
    <citation type="journal article" date="2019" name="Int. J. Syst. Evol. Microbiol.">
        <title>The Global Catalogue of Microorganisms (GCM) 10K type strain sequencing project: providing services to taxonomists for standard genome sequencing and annotation.</title>
        <authorList>
            <consortium name="The Broad Institute Genomics Platform"/>
            <consortium name="The Broad Institute Genome Sequencing Center for Infectious Disease"/>
            <person name="Wu L."/>
            <person name="Ma J."/>
        </authorList>
    </citation>
    <scope>NUCLEOTIDE SEQUENCE [LARGE SCALE GENOMIC DNA]</scope>
    <source>
        <strain evidence="2">CCUG 54950</strain>
    </source>
</reference>
<evidence type="ECO:0000313" key="1">
    <source>
        <dbReference type="EMBL" id="MFD1886473.1"/>
    </source>
</evidence>
<protein>
    <submittedName>
        <fullName evidence="1">Uncharacterized protein</fullName>
    </submittedName>
</protein>
<proteinExistence type="predicted"/>
<dbReference type="RefSeq" id="WP_347325522.1">
    <property type="nucleotide sequence ID" value="NZ_JBCGUH010000006.1"/>
</dbReference>
<gene>
    <name evidence="1" type="ORF">ACFSC9_13175</name>
</gene>
<name>A0ABW4RLY5_9BACL</name>
<comment type="caution">
    <text evidence="1">The sequence shown here is derived from an EMBL/GenBank/DDBJ whole genome shotgun (WGS) entry which is preliminary data.</text>
</comment>
<sequence>METESFISMFLLATRNFQDPQFAKKIISMMNQHPYFVPTLYDSVTPLKNIFAMTNMPDMVDTWMNIERNNRSIDQNYASGDFIARGKRKCKIDYFASWIKNQQVNFNLLSITLHIDEIIEQELFDEFMLVCTNFMNAVDPVYGEIGIEHSNNHKNNPINLRVRYPELNWISIFGKPYIELFGRDQLLSAPCYKVHEFGENIIGLQLTESICDDLSFEVRSAVKKHLGEEAFVEEGKGIRRHQVGLVPAFDFSEVLYDPSKPIVEPQILKRKR</sequence>